<dbReference type="Pfam" id="PF23231">
    <property type="entry name" value="HAT_Syf1_CNRKL1_C"/>
    <property type="match status" value="1"/>
</dbReference>
<dbReference type="FunFam" id="1.25.40.10:FF:000182">
    <property type="entry name" value="Pre-mRNA-splicing factor SYF1"/>
    <property type="match status" value="1"/>
</dbReference>
<dbReference type="GO" id="GO:0000974">
    <property type="term" value="C:Prp19 complex"/>
    <property type="evidence" value="ECO:0007669"/>
    <property type="project" value="TreeGrafter"/>
</dbReference>
<evidence type="ECO:0000259" key="11">
    <source>
        <dbReference type="Pfam" id="PF23233"/>
    </source>
</evidence>
<feature type="compositionally biased region" description="Acidic residues" evidence="8">
    <location>
        <begin position="815"/>
        <end position="829"/>
    </location>
</feature>
<organism evidence="12 13">
    <name type="scientific">Hypsibius exemplaris</name>
    <name type="common">Freshwater tardigrade</name>
    <dbReference type="NCBI Taxonomy" id="2072580"/>
    <lineage>
        <taxon>Eukaryota</taxon>
        <taxon>Metazoa</taxon>
        <taxon>Ecdysozoa</taxon>
        <taxon>Tardigrada</taxon>
        <taxon>Eutardigrada</taxon>
        <taxon>Parachela</taxon>
        <taxon>Hypsibioidea</taxon>
        <taxon>Hypsibiidae</taxon>
        <taxon>Hypsibius</taxon>
    </lineage>
</organism>
<dbReference type="FunFam" id="1.25.40.10:FF:000023">
    <property type="entry name" value="Pre-mRNA-splicing factor SYF1"/>
    <property type="match status" value="1"/>
</dbReference>
<dbReference type="PANTHER" id="PTHR11246:SF5">
    <property type="entry name" value="PRE-MRNA-SPLICING FACTOR SYF1"/>
    <property type="match status" value="1"/>
</dbReference>
<dbReference type="FunFam" id="1.25.40.10:FF:000137">
    <property type="entry name" value="Pre-mRNA-splicing factor syf1"/>
    <property type="match status" value="1"/>
</dbReference>
<dbReference type="PANTHER" id="PTHR11246">
    <property type="entry name" value="PRE-MRNA SPLICING FACTOR"/>
    <property type="match status" value="1"/>
</dbReference>
<dbReference type="GO" id="GO:0071014">
    <property type="term" value="C:post-mRNA release spliceosomal complex"/>
    <property type="evidence" value="ECO:0007669"/>
    <property type="project" value="TreeGrafter"/>
</dbReference>
<dbReference type="FunFam" id="1.25.40.10:FF:001071">
    <property type="entry name" value="pre-mRNA-splicing factor SYF1-like"/>
    <property type="match status" value="1"/>
</dbReference>
<evidence type="ECO:0000313" key="12">
    <source>
        <dbReference type="EMBL" id="OQV15649.1"/>
    </source>
</evidence>
<feature type="domain" description="Pre-mRNA-splicing factor Syf1-like N-terminal HAT-repeats" evidence="11">
    <location>
        <begin position="15"/>
        <end position="173"/>
    </location>
</feature>
<reference evidence="13" key="1">
    <citation type="submission" date="2017-01" db="EMBL/GenBank/DDBJ databases">
        <title>Comparative genomics of anhydrobiosis in the tardigrade Hypsibius dujardini.</title>
        <authorList>
            <person name="Yoshida Y."/>
            <person name="Koutsovoulos G."/>
            <person name="Laetsch D."/>
            <person name="Stevens L."/>
            <person name="Kumar S."/>
            <person name="Horikawa D."/>
            <person name="Ishino K."/>
            <person name="Komine S."/>
            <person name="Tomita M."/>
            <person name="Blaxter M."/>
            <person name="Arakawa K."/>
        </authorList>
    </citation>
    <scope>NUCLEOTIDE SEQUENCE [LARGE SCALE GENOMIC DNA]</scope>
    <source>
        <strain evidence="13">Z151</strain>
    </source>
</reference>
<protein>
    <submittedName>
        <fullName evidence="12">Pre-mRNA-splicing factor SYF1</fullName>
    </submittedName>
</protein>
<keyword evidence="13" id="KW-1185">Reference proteome</keyword>
<evidence type="ECO:0000256" key="1">
    <source>
        <dbReference type="ARBA" id="ARBA00004123"/>
    </source>
</evidence>
<dbReference type="SUPFAM" id="SSF48452">
    <property type="entry name" value="TPR-like"/>
    <property type="match status" value="5"/>
</dbReference>
<dbReference type="Pfam" id="PF23220">
    <property type="entry name" value="HAT_Syf1_M"/>
    <property type="match status" value="1"/>
</dbReference>
<sequence length="858" mass="99659">MAAKRGKDLVIETGDLPFEEECLRNPYDLRAWQRYIEHKRKAGNLSLVAVLHERALKQLPGSYKLWYNYLRFRKKQVRGKCPTDLAFDDVNNVFERALVFMHKMPRIWVEYCAFLLNQAKLTRTRRVFDRALRSLPVTQHARIWPLYLKFLKKYNIPETAVRVYDRYLKLMPNDVEDYIGYLRGADKLDECASQIVNRVINNNRFQSKEGKSKVQYWNDLCDLISSNPRMIKSLNVDAVIRDGISRFAEQRGRLWNALADYYIRSGQFERARDIYEEAIDTVTMVRDFTQIFDAYAQFEETTLSAKMESVAETTATPTEEDDLDIELRMARLEELIARRPLLVNSVLLRQNPHNVAEWHKRVELNKAKPAEVINTYLQAVKTIDPKKTSGGRFSSIWIAFAHFYDEHKQLDDARIIFEKALEVPFDKVEELSDVWCAYAELELKHENTDKSLRLLQRATAPPVKKVAYFDENEAVQSRVYRSLKIWSLYADLEESFGTYETTKAVYDRILDLRIATPQIVMNYGLFLEEKNHFEEAFKAYEKGVSLFKWPNVYDIWNTYLTKFTKRYAGKKLERSRDLFEQCLHDCPAKFAKHFYLLYAALEEEYGLARHAMKVYERGCQAVLKEEQYDLFNVYIKKAAELYGITSTREIYERAIETLSDDQAREMCIRFADLERKLGEIDRARAIYAHCAQMCDPRIAPHFWEIWKDFEVRHGNEDTVREMLRIKRSVQATFNTQVNFMAAQMMASIGKEAQENQPVDVMKQLESNATAASTVAAGSASVIQKAPQKAVSFVRSDEVLPGGAPKPVAAANPEEIQLDDDDEEEEDDEDAGPRIVIEKQSIPNQVFGKLAPQETASED</sequence>
<evidence type="ECO:0000256" key="8">
    <source>
        <dbReference type="SAM" id="MobiDB-lite"/>
    </source>
</evidence>
<keyword evidence="7" id="KW-0539">Nucleus</keyword>
<evidence type="ECO:0000256" key="7">
    <source>
        <dbReference type="ARBA" id="ARBA00023242"/>
    </source>
</evidence>
<evidence type="ECO:0000256" key="2">
    <source>
        <dbReference type="ARBA" id="ARBA00008644"/>
    </source>
</evidence>
<evidence type="ECO:0000256" key="6">
    <source>
        <dbReference type="ARBA" id="ARBA00023187"/>
    </source>
</evidence>
<dbReference type="InterPro" id="IPR003107">
    <property type="entry name" value="HAT"/>
</dbReference>
<feature type="region of interest" description="Disordered" evidence="8">
    <location>
        <begin position="797"/>
        <end position="858"/>
    </location>
</feature>
<comment type="subcellular location">
    <subcellularLocation>
        <location evidence="1">Nucleus</location>
    </subcellularLocation>
</comment>
<name>A0A1W0WKE5_HYPEX</name>
<proteinExistence type="inferred from homology"/>
<dbReference type="SMART" id="SM00386">
    <property type="entry name" value="HAT"/>
    <property type="match status" value="14"/>
</dbReference>
<evidence type="ECO:0000256" key="3">
    <source>
        <dbReference type="ARBA" id="ARBA00022664"/>
    </source>
</evidence>
<evidence type="ECO:0000259" key="9">
    <source>
        <dbReference type="Pfam" id="PF23220"/>
    </source>
</evidence>
<accession>A0A1W0WKE5</accession>
<keyword evidence="3" id="KW-0507">mRNA processing</keyword>
<evidence type="ECO:0000313" key="13">
    <source>
        <dbReference type="Proteomes" id="UP000192578"/>
    </source>
</evidence>
<dbReference type="InterPro" id="IPR055430">
    <property type="entry name" value="HAT_Syf1_CNRKL1_C"/>
</dbReference>
<comment type="caution">
    <text evidence="12">The sequence shown here is derived from an EMBL/GenBank/DDBJ whole genome shotgun (WGS) entry which is preliminary data.</text>
</comment>
<dbReference type="Proteomes" id="UP000192578">
    <property type="component" value="Unassembled WGS sequence"/>
</dbReference>
<dbReference type="InterPro" id="IPR056350">
    <property type="entry name" value="HAT_Syf1_central"/>
</dbReference>
<comment type="similarity">
    <text evidence="2">Belongs to the crooked-neck family.</text>
</comment>
<dbReference type="InterPro" id="IPR011990">
    <property type="entry name" value="TPR-like_helical_dom_sf"/>
</dbReference>
<dbReference type="Gene3D" id="1.25.40.10">
    <property type="entry name" value="Tetratricopeptide repeat domain"/>
    <property type="match status" value="5"/>
</dbReference>
<dbReference type="Pfam" id="PF23233">
    <property type="entry name" value="HAT_Syf1_CNRKL1_N"/>
    <property type="match status" value="1"/>
</dbReference>
<evidence type="ECO:0000256" key="5">
    <source>
        <dbReference type="ARBA" id="ARBA00022737"/>
    </source>
</evidence>
<gene>
    <name evidence="12" type="ORF">BV898_10236</name>
</gene>
<dbReference type="GO" id="GO:0000349">
    <property type="term" value="P:generation of catalytic spliceosome for first transesterification step"/>
    <property type="evidence" value="ECO:0007669"/>
    <property type="project" value="TreeGrafter"/>
</dbReference>
<dbReference type="AlphaFoldDB" id="A0A1W0WKE5"/>
<dbReference type="OrthoDB" id="10067343at2759"/>
<evidence type="ECO:0000259" key="10">
    <source>
        <dbReference type="Pfam" id="PF23231"/>
    </source>
</evidence>
<dbReference type="EMBL" id="MTYJ01000086">
    <property type="protein sequence ID" value="OQV15649.1"/>
    <property type="molecule type" value="Genomic_DNA"/>
</dbReference>
<dbReference type="InterPro" id="IPR045075">
    <property type="entry name" value="Syf1-like"/>
</dbReference>
<feature type="domain" description="Pre-mRNA-splicing factor SYF1 central HAT repeats" evidence="9">
    <location>
        <begin position="175"/>
        <end position="383"/>
    </location>
</feature>
<keyword evidence="5" id="KW-0677">Repeat</keyword>
<feature type="domain" description="Pre-mRNA-splicing factor Syf1/CRNKL1-like C-terminal HAT-repeats" evidence="10">
    <location>
        <begin position="389"/>
        <end position="774"/>
    </location>
</feature>
<keyword evidence="6" id="KW-0508">mRNA splicing</keyword>
<dbReference type="GO" id="GO:0071007">
    <property type="term" value="C:U2-type catalytic step 2 spliceosome"/>
    <property type="evidence" value="ECO:0007669"/>
    <property type="project" value="TreeGrafter"/>
</dbReference>
<dbReference type="InterPro" id="IPR055433">
    <property type="entry name" value="HAT_Syf1-like_N"/>
</dbReference>
<keyword evidence="4" id="KW-0747">Spliceosome</keyword>
<evidence type="ECO:0000256" key="4">
    <source>
        <dbReference type="ARBA" id="ARBA00022728"/>
    </source>
</evidence>